<gene>
    <name evidence="2" type="ORF">EYF80_025741</name>
</gene>
<dbReference type="Proteomes" id="UP000314294">
    <property type="component" value="Unassembled WGS sequence"/>
</dbReference>
<name>A0A4Z2HDQ4_9TELE</name>
<sequence>MESTVAIQARGTVWLNDRGSNREVERIGGWDEETERKRHKESSRLPHPPSLHSRSTTRENTDRREPVDHLLRLSPWGGVSGREAGGDELMVSFVRKLL</sequence>
<dbReference type="EMBL" id="SRLO01000260">
    <property type="protein sequence ID" value="TNN64018.1"/>
    <property type="molecule type" value="Genomic_DNA"/>
</dbReference>
<proteinExistence type="predicted"/>
<feature type="region of interest" description="Disordered" evidence="1">
    <location>
        <begin position="24"/>
        <end position="81"/>
    </location>
</feature>
<comment type="caution">
    <text evidence="2">The sequence shown here is derived from an EMBL/GenBank/DDBJ whole genome shotgun (WGS) entry which is preliminary data.</text>
</comment>
<keyword evidence="3" id="KW-1185">Reference proteome</keyword>
<feature type="compositionally biased region" description="Basic and acidic residues" evidence="1">
    <location>
        <begin position="56"/>
        <end position="71"/>
    </location>
</feature>
<dbReference type="AlphaFoldDB" id="A0A4Z2HDQ4"/>
<reference evidence="2 3" key="1">
    <citation type="submission" date="2019-03" db="EMBL/GenBank/DDBJ databases">
        <title>First draft genome of Liparis tanakae, snailfish: a comprehensive survey of snailfish specific genes.</title>
        <authorList>
            <person name="Kim W."/>
            <person name="Song I."/>
            <person name="Jeong J.-H."/>
            <person name="Kim D."/>
            <person name="Kim S."/>
            <person name="Ryu S."/>
            <person name="Song J.Y."/>
            <person name="Lee S.K."/>
        </authorList>
    </citation>
    <scope>NUCLEOTIDE SEQUENCE [LARGE SCALE GENOMIC DNA]</scope>
    <source>
        <tissue evidence="2">Muscle</tissue>
    </source>
</reference>
<accession>A0A4Z2HDQ4</accession>
<protein>
    <submittedName>
        <fullName evidence="2">Uncharacterized protein</fullName>
    </submittedName>
</protein>
<evidence type="ECO:0000313" key="3">
    <source>
        <dbReference type="Proteomes" id="UP000314294"/>
    </source>
</evidence>
<organism evidence="2 3">
    <name type="scientific">Liparis tanakae</name>
    <name type="common">Tanaka's snailfish</name>
    <dbReference type="NCBI Taxonomy" id="230148"/>
    <lineage>
        <taxon>Eukaryota</taxon>
        <taxon>Metazoa</taxon>
        <taxon>Chordata</taxon>
        <taxon>Craniata</taxon>
        <taxon>Vertebrata</taxon>
        <taxon>Euteleostomi</taxon>
        <taxon>Actinopterygii</taxon>
        <taxon>Neopterygii</taxon>
        <taxon>Teleostei</taxon>
        <taxon>Neoteleostei</taxon>
        <taxon>Acanthomorphata</taxon>
        <taxon>Eupercaria</taxon>
        <taxon>Perciformes</taxon>
        <taxon>Cottioidei</taxon>
        <taxon>Cottales</taxon>
        <taxon>Liparidae</taxon>
        <taxon>Liparis</taxon>
    </lineage>
</organism>
<evidence type="ECO:0000256" key="1">
    <source>
        <dbReference type="SAM" id="MobiDB-lite"/>
    </source>
</evidence>
<evidence type="ECO:0000313" key="2">
    <source>
        <dbReference type="EMBL" id="TNN64018.1"/>
    </source>
</evidence>